<name>A0A6A6WJN0_9PEZI</name>
<evidence type="ECO:0000313" key="3">
    <source>
        <dbReference type="Proteomes" id="UP000799437"/>
    </source>
</evidence>
<reference evidence="2" key="1">
    <citation type="journal article" date="2020" name="Stud. Mycol.">
        <title>101 Dothideomycetes genomes: a test case for predicting lifestyles and emergence of pathogens.</title>
        <authorList>
            <person name="Haridas S."/>
            <person name="Albert R."/>
            <person name="Binder M."/>
            <person name="Bloem J."/>
            <person name="Labutti K."/>
            <person name="Salamov A."/>
            <person name="Andreopoulos B."/>
            <person name="Baker S."/>
            <person name="Barry K."/>
            <person name="Bills G."/>
            <person name="Bluhm B."/>
            <person name="Cannon C."/>
            <person name="Castanera R."/>
            <person name="Culley D."/>
            <person name="Daum C."/>
            <person name="Ezra D."/>
            <person name="Gonzalez J."/>
            <person name="Henrissat B."/>
            <person name="Kuo A."/>
            <person name="Liang C."/>
            <person name="Lipzen A."/>
            <person name="Lutzoni F."/>
            <person name="Magnuson J."/>
            <person name="Mondo S."/>
            <person name="Nolan M."/>
            <person name="Ohm R."/>
            <person name="Pangilinan J."/>
            <person name="Park H.-J."/>
            <person name="Ramirez L."/>
            <person name="Alfaro M."/>
            <person name="Sun H."/>
            <person name="Tritt A."/>
            <person name="Yoshinaga Y."/>
            <person name="Zwiers L.-H."/>
            <person name="Turgeon B."/>
            <person name="Goodwin S."/>
            <person name="Spatafora J."/>
            <person name="Crous P."/>
            <person name="Grigoriev I."/>
        </authorList>
    </citation>
    <scope>NUCLEOTIDE SEQUENCE</scope>
    <source>
        <strain evidence="2">CBS 121739</strain>
    </source>
</reference>
<dbReference type="GeneID" id="54489690"/>
<protein>
    <submittedName>
        <fullName evidence="2">Uncharacterized protein</fullName>
    </submittedName>
</protein>
<dbReference type="Proteomes" id="UP000799437">
    <property type="component" value="Unassembled WGS sequence"/>
</dbReference>
<evidence type="ECO:0000313" key="2">
    <source>
        <dbReference type="EMBL" id="KAF2762485.1"/>
    </source>
</evidence>
<gene>
    <name evidence="2" type="ORF">EJ05DRAFT_515826</name>
</gene>
<accession>A0A6A6WJN0</accession>
<feature type="signal peptide" evidence="1">
    <location>
        <begin position="1"/>
        <end position="20"/>
    </location>
</feature>
<dbReference type="EMBL" id="ML996565">
    <property type="protein sequence ID" value="KAF2762485.1"/>
    <property type="molecule type" value="Genomic_DNA"/>
</dbReference>
<proteinExistence type="predicted"/>
<feature type="chain" id="PRO_5025430628" evidence="1">
    <location>
        <begin position="21"/>
        <end position="255"/>
    </location>
</feature>
<dbReference type="OrthoDB" id="5390371at2759"/>
<dbReference type="RefSeq" id="XP_033604936.1">
    <property type="nucleotide sequence ID" value="XM_033748636.1"/>
</dbReference>
<evidence type="ECO:0000256" key="1">
    <source>
        <dbReference type="SAM" id="SignalP"/>
    </source>
</evidence>
<organism evidence="2 3">
    <name type="scientific">Pseudovirgaria hyperparasitica</name>
    <dbReference type="NCBI Taxonomy" id="470096"/>
    <lineage>
        <taxon>Eukaryota</taxon>
        <taxon>Fungi</taxon>
        <taxon>Dikarya</taxon>
        <taxon>Ascomycota</taxon>
        <taxon>Pezizomycotina</taxon>
        <taxon>Dothideomycetes</taxon>
        <taxon>Dothideomycetes incertae sedis</taxon>
        <taxon>Acrospermales</taxon>
        <taxon>Acrospermaceae</taxon>
        <taxon>Pseudovirgaria</taxon>
    </lineage>
</organism>
<dbReference type="AlphaFoldDB" id="A0A6A6WJN0"/>
<keyword evidence="1" id="KW-0732">Signal</keyword>
<sequence>MSPLSTLAISLIFLPAYALAYTKNGLNSDQEPRQHALTLQKSSDFTSQGKGWGQYCTRNYECDSGCCDWEKVTPGYGNGMCGNSNDCWWSSETQDVQSQSAPATGYCPNQFGDGTVFFSAAKGSGIALWVSEDGRLKYVNEGLTFTESRNDAATFNVSTSQYGRKLSFRDKVLIKHPDNDNGLQMRADEENAALITFTKFIAPTWKEDTGALRDKALIELLESVCGTNSTCATILSQHLQPDNVADFTSCEEFDS</sequence>
<keyword evidence="3" id="KW-1185">Reference proteome</keyword>